<protein>
    <submittedName>
        <fullName evidence="1">14537_t:CDS:1</fullName>
    </submittedName>
</protein>
<reference evidence="1" key="1">
    <citation type="submission" date="2021-06" db="EMBL/GenBank/DDBJ databases">
        <authorList>
            <person name="Kallberg Y."/>
            <person name="Tangrot J."/>
            <person name="Rosling A."/>
        </authorList>
    </citation>
    <scope>NUCLEOTIDE SEQUENCE</scope>
    <source>
        <strain evidence="1">28 12/20/2015</strain>
    </source>
</reference>
<name>A0ACA9N551_9GLOM</name>
<accession>A0ACA9N551</accession>
<comment type="caution">
    <text evidence="1">The sequence shown here is derived from an EMBL/GenBank/DDBJ whole genome shotgun (WGS) entry which is preliminary data.</text>
</comment>
<evidence type="ECO:0000313" key="1">
    <source>
        <dbReference type="EMBL" id="CAG8635379.1"/>
    </source>
</evidence>
<dbReference type="Proteomes" id="UP000789366">
    <property type="component" value="Unassembled WGS sequence"/>
</dbReference>
<keyword evidence="2" id="KW-1185">Reference proteome</keyword>
<feature type="non-terminal residue" evidence="1">
    <location>
        <position position="43"/>
    </location>
</feature>
<gene>
    <name evidence="1" type="ORF">SPELUC_LOCUS8363</name>
</gene>
<proteinExistence type="predicted"/>
<evidence type="ECO:0000313" key="2">
    <source>
        <dbReference type="Proteomes" id="UP000789366"/>
    </source>
</evidence>
<sequence length="43" mass="5053">MTINKIEILENNMKFEKRRKTTTNNKNIDSKNSVKLDNLEASQ</sequence>
<dbReference type="EMBL" id="CAJVPW010012420">
    <property type="protein sequence ID" value="CAG8635379.1"/>
    <property type="molecule type" value="Genomic_DNA"/>
</dbReference>
<organism evidence="1 2">
    <name type="scientific">Cetraspora pellucida</name>
    <dbReference type="NCBI Taxonomy" id="1433469"/>
    <lineage>
        <taxon>Eukaryota</taxon>
        <taxon>Fungi</taxon>
        <taxon>Fungi incertae sedis</taxon>
        <taxon>Mucoromycota</taxon>
        <taxon>Glomeromycotina</taxon>
        <taxon>Glomeromycetes</taxon>
        <taxon>Diversisporales</taxon>
        <taxon>Gigasporaceae</taxon>
        <taxon>Cetraspora</taxon>
    </lineage>
</organism>